<keyword evidence="1" id="KW-0472">Membrane</keyword>
<accession>A0A1I7ZCJ9</accession>
<dbReference type="AlphaFoldDB" id="A0A1I7ZCJ9"/>
<protein>
    <submittedName>
        <fullName evidence="3">Uncharacterized protein</fullName>
    </submittedName>
</protein>
<reference evidence="3" key="1">
    <citation type="submission" date="2016-11" db="UniProtKB">
        <authorList>
            <consortium name="WormBaseParasite"/>
        </authorList>
    </citation>
    <scope>IDENTIFICATION</scope>
</reference>
<keyword evidence="1" id="KW-1133">Transmembrane helix</keyword>
<feature type="transmembrane region" description="Helical" evidence="1">
    <location>
        <begin position="12"/>
        <end position="33"/>
    </location>
</feature>
<evidence type="ECO:0000313" key="2">
    <source>
        <dbReference type="Proteomes" id="UP000095287"/>
    </source>
</evidence>
<proteinExistence type="predicted"/>
<name>A0A1I7ZCJ9_9BILA</name>
<evidence type="ECO:0000313" key="3">
    <source>
        <dbReference type="WBParaSite" id="L893_g25164.t1"/>
    </source>
</evidence>
<sequence>MELPDVEPFIALGAIAAVLFSLIFVLTCAYCICGCCGTSSKSRKFVLDHDNDLGEQEYRKEIQRLLDRYKAMERRKTNPEEPDYSLHDAYTTAETRAATPVKTRAKTLADQAAQLKKELSEFKVEHNVEIRREEHNQNRRRTWGGLQEEGEIEPVDLPNQMNMGVQTTGTLERRRFDPMVVAAATGDAKNVETTV</sequence>
<dbReference type="WBParaSite" id="L893_g25164.t1">
    <property type="protein sequence ID" value="L893_g25164.t1"/>
    <property type="gene ID" value="L893_g25164"/>
</dbReference>
<dbReference type="Proteomes" id="UP000095287">
    <property type="component" value="Unplaced"/>
</dbReference>
<keyword evidence="1" id="KW-0812">Transmembrane</keyword>
<evidence type="ECO:0000256" key="1">
    <source>
        <dbReference type="SAM" id="Phobius"/>
    </source>
</evidence>
<keyword evidence="2" id="KW-1185">Reference proteome</keyword>
<organism evidence="2 3">
    <name type="scientific">Steinernema glaseri</name>
    <dbReference type="NCBI Taxonomy" id="37863"/>
    <lineage>
        <taxon>Eukaryota</taxon>
        <taxon>Metazoa</taxon>
        <taxon>Ecdysozoa</taxon>
        <taxon>Nematoda</taxon>
        <taxon>Chromadorea</taxon>
        <taxon>Rhabditida</taxon>
        <taxon>Tylenchina</taxon>
        <taxon>Panagrolaimomorpha</taxon>
        <taxon>Strongyloidoidea</taxon>
        <taxon>Steinernematidae</taxon>
        <taxon>Steinernema</taxon>
    </lineage>
</organism>